<name>A0A1L9X0K2_ASPA1</name>
<evidence type="ECO:0000256" key="6">
    <source>
        <dbReference type="SAM" id="SignalP"/>
    </source>
</evidence>
<evidence type="ECO:0000313" key="8">
    <source>
        <dbReference type="EMBL" id="OJK01809.1"/>
    </source>
</evidence>
<evidence type="ECO:0000259" key="7">
    <source>
        <dbReference type="PROSITE" id="PS51895"/>
    </source>
</evidence>
<proteinExistence type="predicted"/>
<dbReference type="OMA" id="IAVMHEY"/>
<dbReference type="AlphaFoldDB" id="A0A1L9X0K2"/>
<dbReference type="OrthoDB" id="4441334at2759"/>
<evidence type="ECO:0000256" key="2">
    <source>
        <dbReference type="ARBA" id="ARBA00022525"/>
    </source>
</evidence>
<evidence type="ECO:0000256" key="1">
    <source>
        <dbReference type="ARBA" id="ARBA00004613"/>
    </source>
</evidence>
<dbReference type="VEuPathDB" id="FungiDB:ASPACDRAFT_59441"/>
<sequence>MKFTTVTATAILGYSAAFAAPSYGDDTDATTGTLTVTDAKIDISAANKVTDVSFKLADGDKHVSCTAQNPKLTYLSTAATACSDSKYLFNLIDSGLSSFEVAIMYSYDIQGSGDYSPGQWGVGNLFLDCKSSGSGRVCTSSAPSTVFISEHCDLFLSFVSPLRN</sequence>
<dbReference type="GeneID" id="30977262"/>
<reference evidence="9" key="1">
    <citation type="journal article" date="2017" name="Genome Biol.">
        <title>Comparative genomics reveals high biological diversity and specific adaptations in the industrially and medically important fungal genus Aspergillus.</title>
        <authorList>
            <person name="de Vries R.P."/>
            <person name="Riley R."/>
            <person name="Wiebenga A."/>
            <person name="Aguilar-Osorio G."/>
            <person name="Amillis S."/>
            <person name="Uchima C.A."/>
            <person name="Anderluh G."/>
            <person name="Asadollahi M."/>
            <person name="Askin M."/>
            <person name="Barry K."/>
            <person name="Battaglia E."/>
            <person name="Bayram O."/>
            <person name="Benocci T."/>
            <person name="Braus-Stromeyer S.A."/>
            <person name="Caldana C."/>
            <person name="Canovas D."/>
            <person name="Cerqueira G.C."/>
            <person name="Chen F."/>
            <person name="Chen W."/>
            <person name="Choi C."/>
            <person name="Clum A."/>
            <person name="Dos Santos R.A."/>
            <person name="Damasio A.R."/>
            <person name="Diallinas G."/>
            <person name="Emri T."/>
            <person name="Fekete E."/>
            <person name="Flipphi M."/>
            <person name="Freyberg S."/>
            <person name="Gallo A."/>
            <person name="Gournas C."/>
            <person name="Habgood R."/>
            <person name="Hainaut M."/>
            <person name="Harispe M.L."/>
            <person name="Henrissat B."/>
            <person name="Hilden K.S."/>
            <person name="Hope R."/>
            <person name="Hossain A."/>
            <person name="Karabika E."/>
            <person name="Karaffa L."/>
            <person name="Karanyi Z."/>
            <person name="Krasevec N."/>
            <person name="Kuo A."/>
            <person name="Kusch H."/>
            <person name="LaButti K."/>
            <person name="Lagendijk E.L."/>
            <person name="Lapidus A."/>
            <person name="Levasseur A."/>
            <person name="Lindquist E."/>
            <person name="Lipzen A."/>
            <person name="Logrieco A.F."/>
            <person name="MacCabe A."/>
            <person name="Maekelae M.R."/>
            <person name="Malavazi I."/>
            <person name="Melin P."/>
            <person name="Meyer V."/>
            <person name="Mielnichuk N."/>
            <person name="Miskei M."/>
            <person name="Molnar A.P."/>
            <person name="Mule G."/>
            <person name="Ngan C.Y."/>
            <person name="Orejas M."/>
            <person name="Orosz E."/>
            <person name="Ouedraogo J.P."/>
            <person name="Overkamp K.M."/>
            <person name="Park H.-S."/>
            <person name="Perrone G."/>
            <person name="Piumi F."/>
            <person name="Punt P.J."/>
            <person name="Ram A.F."/>
            <person name="Ramon A."/>
            <person name="Rauscher S."/>
            <person name="Record E."/>
            <person name="Riano-Pachon D.M."/>
            <person name="Robert V."/>
            <person name="Roehrig J."/>
            <person name="Ruller R."/>
            <person name="Salamov A."/>
            <person name="Salih N.S."/>
            <person name="Samson R.A."/>
            <person name="Sandor E."/>
            <person name="Sanguinetti M."/>
            <person name="Schuetze T."/>
            <person name="Sepcic K."/>
            <person name="Shelest E."/>
            <person name="Sherlock G."/>
            <person name="Sophianopoulou V."/>
            <person name="Squina F.M."/>
            <person name="Sun H."/>
            <person name="Susca A."/>
            <person name="Todd R.B."/>
            <person name="Tsang A."/>
            <person name="Unkles S.E."/>
            <person name="van de Wiele N."/>
            <person name="van Rossen-Uffink D."/>
            <person name="Oliveira J.V."/>
            <person name="Vesth T.C."/>
            <person name="Visser J."/>
            <person name="Yu J.-H."/>
            <person name="Zhou M."/>
            <person name="Andersen M.R."/>
            <person name="Archer D.B."/>
            <person name="Baker S.E."/>
            <person name="Benoit I."/>
            <person name="Brakhage A.A."/>
            <person name="Braus G.H."/>
            <person name="Fischer R."/>
            <person name="Frisvad J.C."/>
            <person name="Goldman G.H."/>
            <person name="Houbraken J."/>
            <person name="Oakley B."/>
            <person name="Pocsi I."/>
            <person name="Scazzocchio C."/>
            <person name="Seiboth B."/>
            <person name="vanKuyk P.A."/>
            <person name="Wortman J."/>
            <person name="Dyer P.S."/>
            <person name="Grigoriev I.V."/>
        </authorList>
    </citation>
    <scope>NUCLEOTIDE SEQUENCE [LARGE SCALE GENOMIC DNA]</scope>
    <source>
        <strain evidence="9">ATCC 16872 / CBS 172.66 / WB 5094</strain>
    </source>
</reference>
<accession>A0A1L9X0K2</accession>
<feature type="chain" id="PRO_5013290433" description="AA1-like domain-containing protein" evidence="6">
    <location>
        <begin position="25"/>
        <end position="164"/>
    </location>
</feature>
<dbReference type="Proteomes" id="UP000184546">
    <property type="component" value="Unassembled WGS sequence"/>
</dbReference>
<comment type="caution">
    <text evidence="5">Lacks conserved residue(s) required for the propagation of feature annotation.</text>
</comment>
<dbReference type="PROSITE" id="PS51895">
    <property type="entry name" value="AA1"/>
    <property type="match status" value="1"/>
</dbReference>
<keyword evidence="4" id="KW-1015">Disulfide bond</keyword>
<dbReference type="InterPro" id="IPR032382">
    <property type="entry name" value="AltA1"/>
</dbReference>
<feature type="domain" description="AA1-like" evidence="7">
    <location>
        <begin position="29"/>
        <end position="151"/>
    </location>
</feature>
<dbReference type="EMBL" id="KV878974">
    <property type="protein sequence ID" value="OJK01809.1"/>
    <property type="molecule type" value="Genomic_DNA"/>
</dbReference>
<keyword evidence="3 6" id="KW-0732">Signal</keyword>
<gene>
    <name evidence="8" type="ORF">ASPACDRAFT_59441</name>
</gene>
<dbReference type="RefSeq" id="XP_020058148.1">
    <property type="nucleotide sequence ID" value="XM_020203448.1"/>
</dbReference>
<keyword evidence="2" id="KW-0964">Secreted</keyword>
<protein>
    <recommendedName>
        <fullName evidence="7">AA1-like domain-containing protein</fullName>
    </recommendedName>
</protein>
<evidence type="ECO:0000256" key="5">
    <source>
        <dbReference type="PROSITE-ProRule" id="PRU01243"/>
    </source>
</evidence>
<evidence type="ECO:0000256" key="3">
    <source>
        <dbReference type="ARBA" id="ARBA00022729"/>
    </source>
</evidence>
<evidence type="ECO:0000256" key="4">
    <source>
        <dbReference type="ARBA" id="ARBA00023157"/>
    </source>
</evidence>
<comment type="subcellular location">
    <subcellularLocation>
        <location evidence="1">Secreted</location>
    </subcellularLocation>
</comment>
<keyword evidence="9" id="KW-1185">Reference proteome</keyword>
<dbReference type="GO" id="GO:0005576">
    <property type="term" value="C:extracellular region"/>
    <property type="evidence" value="ECO:0007669"/>
    <property type="project" value="UniProtKB-SubCell"/>
</dbReference>
<evidence type="ECO:0000313" key="9">
    <source>
        <dbReference type="Proteomes" id="UP000184546"/>
    </source>
</evidence>
<organism evidence="8 9">
    <name type="scientific">Aspergillus aculeatus (strain ATCC 16872 / CBS 172.66 / WB 5094)</name>
    <dbReference type="NCBI Taxonomy" id="690307"/>
    <lineage>
        <taxon>Eukaryota</taxon>
        <taxon>Fungi</taxon>
        <taxon>Dikarya</taxon>
        <taxon>Ascomycota</taxon>
        <taxon>Pezizomycotina</taxon>
        <taxon>Eurotiomycetes</taxon>
        <taxon>Eurotiomycetidae</taxon>
        <taxon>Eurotiales</taxon>
        <taxon>Aspergillaceae</taxon>
        <taxon>Aspergillus</taxon>
        <taxon>Aspergillus subgen. Circumdati</taxon>
    </lineage>
</organism>
<feature type="signal peptide" evidence="6">
    <location>
        <begin position="1"/>
        <end position="24"/>
    </location>
</feature>